<feature type="domain" description="TIR" evidence="1">
    <location>
        <begin position="3"/>
        <end position="86"/>
    </location>
</feature>
<dbReference type="Pfam" id="PF13676">
    <property type="entry name" value="TIR_2"/>
    <property type="match status" value="1"/>
</dbReference>
<sequence length="339" mass="38893">MKIFISHSSKNKNYGNHLVELLRSLGVKENEIIFTSNVAYGIPVAKNIFNWLKSQIEEKPFVIYLLSKEYYESVACLNEMGAAWIVENEHAAIFTPNFNLSSKEFQNGALDPREIGFKINDEDRIMSFIQMLSKNFEITGNAVIISQSVKKFIRDIGEIKQETVDIKQVAKKVMVKETTTSVNREKELTPKVNSNSVKLTKGDLYSKFLGLIAADKLKQDELLLLHYIIDTSNVKLMTGWQEDQEVSKINEWEKINDIKDILSKNYPGVLRRFELRGFTEVSQVTSSGNPKEVKLKEEIAVNVLDLPNDVLSKIEEVVKNNFYEHPEEIETEDDYDLPF</sequence>
<dbReference type="InterPro" id="IPR000157">
    <property type="entry name" value="TIR_dom"/>
</dbReference>
<proteinExistence type="predicted"/>
<dbReference type="AlphaFoldDB" id="A0A090V9T1"/>
<dbReference type="InterPro" id="IPR035897">
    <property type="entry name" value="Toll_tir_struct_dom_sf"/>
</dbReference>
<evidence type="ECO:0000259" key="1">
    <source>
        <dbReference type="Pfam" id="PF13676"/>
    </source>
</evidence>
<dbReference type="Proteomes" id="UP000029644">
    <property type="component" value="Unassembled WGS sequence"/>
</dbReference>
<dbReference type="EMBL" id="BBNQ01000003">
    <property type="protein sequence ID" value="GAL61575.1"/>
    <property type="molecule type" value="Genomic_DNA"/>
</dbReference>
<evidence type="ECO:0000313" key="3">
    <source>
        <dbReference type="Proteomes" id="UP000029644"/>
    </source>
</evidence>
<comment type="caution">
    <text evidence="2">The sequence shown here is derived from an EMBL/GenBank/DDBJ whole genome shotgun (WGS) entry which is preliminary data.</text>
</comment>
<dbReference type="SUPFAM" id="SSF52200">
    <property type="entry name" value="Toll/Interleukin receptor TIR domain"/>
    <property type="match status" value="1"/>
</dbReference>
<reference evidence="2 3" key="1">
    <citation type="journal article" date="2014" name="Genome Announc.">
        <title>Draft Genome Sequences of Marine Flavobacterium Algibacter lectus Strains SS8 and NR4.</title>
        <authorList>
            <person name="Takatani N."/>
            <person name="Nakanishi M."/>
            <person name="Meirelles P."/>
            <person name="Mino S."/>
            <person name="Suda W."/>
            <person name="Oshima K."/>
            <person name="Hattori M."/>
            <person name="Ohkuma M."/>
            <person name="Hosokawa M."/>
            <person name="Miyashita K."/>
            <person name="Thompson F.L."/>
            <person name="Niwa A."/>
            <person name="Sawabe T."/>
            <person name="Sawabe T."/>
        </authorList>
    </citation>
    <scope>NUCLEOTIDE SEQUENCE [LARGE SCALE GENOMIC DNA]</scope>
    <source>
        <strain evidence="2 3">JCM 19300</strain>
    </source>
</reference>
<dbReference type="RefSeq" id="WP_052415243.1">
    <property type="nucleotide sequence ID" value="NZ_BBNQ01000003.1"/>
</dbReference>
<gene>
    <name evidence="2" type="ORF">JCM19300_1398</name>
</gene>
<dbReference type="GO" id="GO:0007165">
    <property type="term" value="P:signal transduction"/>
    <property type="evidence" value="ECO:0007669"/>
    <property type="project" value="InterPro"/>
</dbReference>
<dbReference type="Gene3D" id="3.40.50.10140">
    <property type="entry name" value="Toll/interleukin-1 receptor homology (TIR) domain"/>
    <property type="match status" value="1"/>
</dbReference>
<name>A0A090V9T1_9FLAO</name>
<evidence type="ECO:0000313" key="2">
    <source>
        <dbReference type="EMBL" id="GAL61575.1"/>
    </source>
</evidence>
<accession>A0A090V9T1</accession>
<organism evidence="2 3">
    <name type="scientific">Algibacter lectus</name>
    <dbReference type="NCBI Taxonomy" id="221126"/>
    <lineage>
        <taxon>Bacteria</taxon>
        <taxon>Pseudomonadati</taxon>
        <taxon>Bacteroidota</taxon>
        <taxon>Flavobacteriia</taxon>
        <taxon>Flavobacteriales</taxon>
        <taxon>Flavobacteriaceae</taxon>
        <taxon>Algibacter</taxon>
    </lineage>
</organism>
<protein>
    <submittedName>
        <fullName evidence="2">Conserved domain protein</fullName>
    </submittedName>
</protein>
<dbReference type="OrthoDB" id="4772211at2"/>